<dbReference type="InterPro" id="IPR002938">
    <property type="entry name" value="FAD-bd"/>
</dbReference>
<dbReference type="PRINTS" id="PR00469">
    <property type="entry name" value="PNDRDTASEII"/>
</dbReference>
<dbReference type="PANTHER" id="PTHR43747:SF1">
    <property type="entry name" value="SLR1998 PROTEIN"/>
    <property type="match status" value="1"/>
</dbReference>
<dbReference type="InterPro" id="IPR050816">
    <property type="entry name" value="Flavin-dep_Halogenase_NPB"/>
</dbReference>
<dbReference type="EMBL" id="JALPRX010000008">
    <property type="protein sequence ID" value="MCK8783255.1"/>
    <property type="molecule type" value="Genomic_DNA"/>
</dbReference>
<dbReference type="Gene3D" id="3.50.50.60">
    <property type="entry name" value="FAD/NAD(P)-binding domain"/>
    <property type="match status" value="1"/>
</dbReference>
<gene>
    <name evidence="2" type="ORF">M0638_02525</name>
</gene>
<feature type="domain" description="FAD-binding" evidence="1">
    <location>
        <begin position="21"/>
        <end position="190"/>
    </location>
</feature>
<evidence type="ECO:0000313" key="2">
    <source>
        <dbReference type="EMBL" id="MCK8783255.1"/>
    </source>
</evidence>
<dbReference type="GO" id="GO:0071949">
    <property type="term" value="F:FAD binding"/>
    <property type="evidence" value="ECO:0007669"/>
    <property type="project" value="InterPro"/>
</dbReference>
<proteinExistence type="predicted"/>
<sequence length="459" mass="49491">MPLDSSTSPATDAGDGAATSCDVLVIGGGPAGSTAAAILAGKGRRVVLLEKERHPRFHIGESLLPLNLRLFDRLGLREAVAAIGVHKPGATFVSDEHGRSTSFNFRDGLNQEYTHSYHVRRDQFDALLFRGAAAQGAEALDGMRVTAVELDAAHGSRVTARDEAGRERRFVARFVVDASGRDTFLASRMRSKHRNRRNNTAAVYGHFRGVAPRDGVAEDGHITIHLFDHGWFWAIPLPDGLTSIGVVSDPEFLKTLGKAQGAAKGGDGKEGGALDAVLRTAVAMSPSLSARMREAAPAGPATGTGNYSYSSSVMAGEGWIMVGDAFAFLDPVFSSGVILAMASAEMGAEAVDAWLDDPARAAPLFRTFQRKVRRAVGGLSWLIYRINRPVFRDMFIQPSNRFRMRQGVVSMLAGDVHADVARQTPVLAFKAAYYLLSLAYRLGFRLRDGRLTRLPRVTG</sequence>
<evidence type="ECO:0000259" key="1">
    <source>
        <dbReference type="Pfam" id="PF01494"/>
    </source>
</evidence>
<protein>
    <submittedName>
        <fullName evidence="2">Tryptophan 7-halogenase</fullName>
    </submittedName>
</protein>
<evidence type="ECO:0000313" key="3">
    <source>
        <dbReference type="Proteomes" id="UP001139516"/>
    </source>
</evidence>
<reference evidence="2" key="1">
    <citation type="submission" date="2022-04" db="EMBL/GenBank/DDBJ databases">
        <title>Roseomonas acroporae sp. nov., isolated from coral Acropora digitifera.</title>
        <authorList>
            <person name="Sun H."/>
        </authorList>
    </citation>
    <scope>NUCLEOTIDE SEQUENCE</scope>
    <source>
        <strain evidence="2">NAR14</strain>
    </source>
</reference>
<accession>A0A9X2BVZ1</accession>
<dbReference type="SUPFAM" id="SSF51905">
    <property type="entry name" value="FAD/NAD(P)-binding domain"/>
    <property type="match status" value="1"/>
</dbReference>
<dbReference type="InterPro" id="IPR036188">
    <property type="entry name" value="FAD/NAD-bd_sf"/>
</dbReference>
<dbReference type="RefSeq" id="WP_248665381.1">
    <property type="nucleotide sequence ID" value="NZ_JALPRX010000008.1"/>
</dbReference>
<organism evidence="2 3">
    <name type="scientific">Roseomonas acroporae</name>
    <dbReference type="NCBI Taxonomy" id="2937791"/>
    <lineage>
        <taxon>Bacteria</taxon>
        <taxon>Pseudomonadati</taxon>
        <taxon>Pseudomonadota</taxon>
        <taxon>Alphaproteobacteria</taxon>
        <taxon>Acetobacterales</taxon>
        <taxon>Roseomonadaceae</taxon>
        <taxon>Roseomonas</taxon>
    </lineage>
</organism>
<comment type="caution">
    <text evidence="2">The sequence shown here is derived from an EMBL/GenBank/DDBJ whole genome shotgun (WGS) entry which is preliminary data.</text>
</comment>
<keyword evidence="3" id="KW-1185">Reference proteome</keyword>
<dbReference type="Pfam" id="PF01494">
    <property type="entry name" value="FAD_binding_3"/>
    <property type="match status" value="1"/>
</dbReference>
<dbReference type="Proteomes" id="UP001139516">
    <property type="component" value="Unassembled WGS sequence"/>
</dbReference>
<dbReference type="AlphaFoldDB" id="A0A9X2BVZ1"/>
<name>A0A9X2BVZ1_9PROT</name>
<dbReference type="PANTHER" id="PTHR43747">
    <property type="entry name" value="FAD-BINDING PROTEIN"/>
    <property type="match status" value="1"/>
</dbReference>